<feature type="coiled-coil region" evidence="1">
    <location>
        <begin position="37"/>
        <end position="95"/>
    </location>
</feature>
<dbReference type="RefSeq" id="WP_013964027.1">
    <property type="nucleotide sequence ID" value="NC_015730.1"/>
</dbReference>
<keyword evidence="2" id="KW-0732">Signal</keyword>
<reference evidence="3 4" key="1">
    <citation type="journal article" date="2011" name="BMC Genomics">
        <title>Comparative genome analysis and genome-guided physiological analysis of Roseobacter litoralis.</title>
        <authorList>
            <person name="Kalhoefer D."/>
            <person name="Thole S."/>
            <person name="Voget S."/>
            <person name="Lehmann R."/>
            <person name="Liesegang H."/>
            <person name="Wollher A."/>
            <person name="Daniel R."/>
            <person name="Simon M."/>
            <person name="Brinkhoff T."/>
        </authorList>
    </citation>
    <scope>NUCLEOTIDE SEQUENCE [LARGE SCALE GENOMIC DNA]</scope>
    <source>
        <strain evidence="4">ATCC 49566 / DSM 6996 / JCM 21268 / NBRC 15278 / OCh 149</strain>
    </source>
</reference>
<sequence length="380" mass="39941">MPDVIKLLALLMVLLLPAFAVAQTTPAERARLAVEMLDEASSKLEAAQSARDRVRALTETVTAFEEGLGALRSGLRQASAREAQLSAQLIAQEREIASLLAVLQRVGGASSPVILLHPGGPTGAARAGMLVAEVTPALSAKAADVRRDLEELQALAALQTDASTRLEAALQQVQEARAALNQAMADRTDLPKRFVSDPINEAILIDTAETLDEFAAGLDRVILEEIAIVPPDLAGDKGALDLPVRGRLLRAAGEADAAGIRRPGIIMATQPAALVTSPVPATIRYVGPLLDFGQVVILEPQAEVLFVFAGLETVYGAAGDVIKADAPLGLMGGVGDKIAAELSTDGDQTGTGRSETLYIEVRVKNTPEDPSDWFRTEKDG</sequence>
<dbReference type="HOGENOM" id="CLU_060284_0_0_5"/>
<dbReference type="eggNOG" id="COG4942">
    <property type="taxonomic scope" value="Bacteria"/>
</dbReference>
<gene>
    <name evidence="3" type="ordered locus">RLO149_c042520</name>
</gene>
<dbReference type="Proteomes" id="UP000001353">
    <property type="component" value="Chromosome"/>
</dbReference>
<keyword evidence="1" id="KW-0175">Coiled coil</keyword>
<accession>F7ZHC0</accession>
<evidence type="ECO:0000256" key="2">
    <source>
        <dbReference type="SAM" id="SignalP"/>
    </source>
</evidence>
<dbReference type="InterPro" id="IPR011055">
    <property type="entry name" value="Dup_hybrid_motif"/>
</dbReference>
<keyword evidence="4" id="KW-1185">Reference proteome</keyword>
<evidence type="ECO:0000313" key="4">
    <source>
        <dbReference type="Proteomes" id="UP000001353"/>
    </source>
</evidence>
<feature type="signal peptide" evidence="2">
    <location>
        <begin position="1"/>
        <end position="22"/>
    </location>
</feature>
<evidence type="ECO:0000313" key="3">
    <source>
        <dbReference type="EMBL" id="AEI96148.1"/>
    </source>
</evidence>
<name>F7ZHC0_ROSLO</name>
<dbReference type="KEGG" id="rli:RLO149_c042520"/>
<dbReference type="EMBL" id="CP002623">
    <property type="protein sequence ID" value="AEI96148.1"/>
    <property type="molecule type" value="Genomic_DNA"/>
</dbReference>
<proteinExistence type="predicted"/>
<evidence type="ECO:0000256" key="1">
    <source>
        <dbReference type="SAM" id="Coils"/>
    </source>
</evidence>
<dbReference type="STRING" id="391595.RLO149_c042520"/>
<organism evidence="3 4">
    <name type="scientific">Roseobacter litoralis (strain ATCC 49566 / DSM 6996 / JCM 21268 / NBRC 15278 / OCh 149)</name>
    <dbReference type="NCBI Taxonomy" id="391595"/>
    <lineage>
        <taxon>Bacteria</taxon>
        <taxon>Pseudomonadati</taxon>
        <taxon>Pseudomonadota</taxon>
        <taxon>Alphaproteobacteria</taxon>
        <taxon>Rhodobacterales</taxon>
        <taxon>Roseobacteraceae</taxon>
        <taxon>Roseobacter</taxon>
    </lineage>
</organism>
<dbReference type="OrthoDB" id="9809144at2"/>
<dbReference type="SUPFAM" id="SSF51261">
    <property type="entry name" value="Duplicated hybrid motif"/>
    <property type="match status" value="1"/>
</dbReference>
<feature type="chain" id="PRO_5003366801" evidence="2">
    <location>
        <begin position="23"/>
        <end position="380"/>
    </location>
</feature>
<dbReference type="AlphaFoldDB" id="F7ZHC0"/>
<protein>
    <submittedName>
        <fullName evidence="3">Peptidase-like protein</fullName>
    </submittedName>
</protein>
<dbReference type="Gene3D" id="2.70.70.10">
    <property type="entry name" value="Glucose Permease (Domain IIA)"/>
    <property type="match status" value="1"/>
</dbReference>